<keyword evidence="2" id="KW-0732">Signal</keyword>
<feature type="transmembrane region" description="Helical" evidence="1">
    <location>
        <begin position="520"/>
        <end position="543"/>
    </location>
</feature>
<proteinExistence type="predicted"/>
<keyword evidence="1" id="KW-0812">Transmembrane</keyword>
<dbReference type="EMBL" id="JAHIBW010000009">
    <property type="protein sequence ID" value="KAG7307963.1"/>
    <property type="molecule type" value="Genomic_DNA"/>
</dbReference>
<evidence type="ECO:0000256" key="2">
    <source>
        <dbReference type="SAM" id="SignalP"/>
    </source>
</evidence>
<keyword evidence="1" id="KW-0472">Membrane</keyword>
<evidence type="ECO:0008006" key="5">
    <source>
        <dbReference type="Google" id="ProtNLM"/>
    </source>
</evidence>
<feature type="signal peptide" evidence="2">
    <location>
        <begin position="1"/>
        <end position="21"/>
    </location>
</feature>
<accession>A0ABQ7QSH0</accession>
<dbReference type="Pfam" id="PF12259">
    <property type="entry name" value="Baculo_F"/>
    <property type="match status" value="1"/>
</dbReference>
<comment type="caution">
    <text evidence="3">The sequence shown here is derived from an EMBL/GenBank/DDBJ whole genome shotgun (WGS) entry which is preliminary data.</text>
</comment>
<evidence type="ECO:0000256" key="1">
    <source>
        <dbReference type="SAM" id="Phobius"/>
    </source>
</evidence>
<protein>
    <recommendedName>
        <fullName evidence="5">Envelope protein</fullName>
    </recommendedName>
</protein>
<reference evidence="3 4" key="1">
    <citation type="submission" date="2021-06" db="EMBL/GenBank/DDBJ databases">
        <title>A haploid diamondback moth (Plutella xylostella L.) genome assembly resolves 31 chromosomes and identifies a diamide resistance mutation.</title>
        <authorList>
            <person name="Ward C.M."/>
            <person name="Perry K.D."/>
            <person name="Baker G."/>
            <person name="Powis K."/>
            <person name="Heckel D.G."/>
            <person name="Baxter S.W."/>
        </authorList>
    </citation>
    <scope>NUCLEOTIDE SEQUENCE [LARGE SCALE GENOMIC DNA]</scope>
    <source>
        <strain evidence="3 4">LV</strain>
        <tissue evidence="3">Single pupa</tissue>
    </source>
</reference>
<keyword evidence="4" id="KW-1185">Reference proteome</keyword>
<evidence type="ECO:0000313" key="3">
    <source>
        <dbReference type="EMBL" id="KAG7307963.1"/>
    </source>
</evidence>
<dbReference type="InterPro" id="IPR022048">
    <property type="entry name" value="Envelope_fusion-like"/>
</dbReference>
<keyword evidence="1" id="KW-1133">Transmembrane helix</keyword>
<organism evidence="3 4">
    <name type="scientific">Plutella xylostella</name>
    <name type="common">Diamondback moth</name>
    <name type="synonym">Plutella maculipennis</name>
    <dbReference type="NCBI Taxonomy" id="51655"/>
    <lineage>
        <taxon>Eukaryota</taxon>
        <taxon>Metazoa</taxon>
        <taxon>Ecdysozoa</taxon>
        <taxon>Arthropoda</taxon>
        <taxon>Hexapoda</taxon>
        <taxon>Insecta</taxon>
        <taxon>Pterygota</taxon>
        <taxon>Neoptera</taxon>
        <taxon>Endopterygota</taxon>
        <taxon>Lepidoptera</taxon>
        <taxon>Glossata</taxon>
        <taxon>Ditrysia</taxon>
        <taxon>Yponomeutoidea</taxon>
        <taxon>Plutellidae</taxon>
        <taxon>Plutella</taxon>
    </lineage>
</organism>
<feature type="chain" id="PRO_5045560953" description="Envelope protein" evidence="2">
    <location>
        <begin position="22"/>
        <end position="580"/>
    </location>
</feature>
<dbReference type="Proteomes" id="UP000823941">
    <property type="component" value="Chromosome 9"/>
</dbReference>
<evidence type="ECO:0000313" key="4">
    <source>
        <dbReference type="Proteomes" id="UP000823941"/>
    </source>
</evidence>
<sequence length="580" mass="67075">MSNALRRFLHLLLAVVLTTQALRLQRVNNGAGILPVRKGEAVISSDKWIVFKVLNISLLCRDLEFNVNRYANLNNHVLSYFKGKLDVGIANIKTQTDYIKDTTIGKLRQISPSKRIKRGILNPLGSLIKIFTGNLDNDDAIRYDNLISEAKLRTENVAKKLSLVTEMVQSFVNIANSTQNNFIQLDKAIWELRKQINITKSVQIREQIISVYNLFFHNFQTLFIRLDELETTIAFSKLRTLHQSILDSDELLQILKKIEENNKLVYPVNEANLVKIEQTIELKSYFKENQITFILEIPLIKKDIYTYYKILPIPTTNESNQTTLIIPKFPYLLMKGLKTQSLSQPCKKIDEQYYLCNENEMSAFIEDTCVIDLMKRTPNATSCRPTYVKLENIKLTPIQLNRWILYSKDNSVLTQVCKDEVTHHNIQGTYILTMNENCIIEIEKYKLKKRTLQFEKIKYSDLPLLSLPEILPLQPEKESYPINLEEIDLSDIRLMSYLLKKSESEVICKVNESVINVKSISVGTVIIYVILILIIIIVLLYLYRYKKDIRNHHSETSPNEDFELKEGGVIHSHGLVSIQT</sequence>
<gene>
    <name evidence="3" type="ORF">JYU34_006586</name>
</gene>
<name>A0ABQ7QSH0_PLUXY</name>